<accession>A0AAN4U1F7</accession>
<dbReference type="RefSeq" id="WP_062164952.1">
    <property type="nucleotide sequence ID" value="NZ_AP014690.1"/>
</dbReference>
<dbReference type="GeneID" id="78226927"/>
<evidence type="ECO:0000313" key="2">
    <source>
        <dbReference type="Proteomes" id="UP000321287"/>
    </source>
</evidence>
<gene>
    <name evidence="1" type="ORF">ABO01nite_04280</name>
</gene>
<protein>
    <submittedName>
        <fullName evidence="1">Uncharacterized protein</fullName>
    </submittedName>
</protein>
<organism evidence="1 2">
    <name type="scientific">Asaia bogorensis NBRC 16594</name>
    <dbReference type="NCBI Taxonomy" id="1231624"/>
    <lineage>
        <taxon>Bacteria</taxon>
        <taxon>Pseudomonadati</taxon>
        <taxon>Pseudomonadota</taxon>
        <taxon>Alphaproteobacteria</taxon>
        <taxon>Acetobacterales</taxon>
        <taxon>Acetobacteraceae</taxon>
        <taxon>Asaia</taxon>
    </lineage>
</organism>
<sequence length="173" mass="18342">MASPAHAKETCILIVSLGAIASEQRTQLEQALDAALRLQAPRSRQTPHLVFHNLVAPDQMRAAMSQRSSTQGLPDQEQPTSLMREDAHTGLSQLVTSLTGLHIVVNLGVAAHISTLDAYGVPWAKIPFKPHDALILPDGLLLAGFPSHTGICIDTIASSLAQLTAMSATQASL</sequence>
<dbReference type="AlphaFoldDB" id="A0AAN4U1F7"/>
<keyword evidence="2" id="KW-1185">Reference proteome</keyword>
<comment type="caution">
    <text evidence="1">The sequence shown here is derived from an EMBL/GenBank/DDBJ whole genome shotgun (WGS) entry which is preliminary data.</text>
</comment>
<name>A0AAN4U1F7_9PROT</name>
<evidence type="ECO:0000313" key="1">
    <source>
        <dbReference type="EMBL" id="GEL52421.1"/>
    </source>
</evidence>
<dbReference type="EMBL" id="BJVS01000001">
    <property type="protein sequence ID" value="GEL52421.1"/>
    <property type="molecule type" value="Genomic_DNA"/>
</dbReference>
<reference evidence="1 2" key="1">
    <citation type="submission" date="2019-07" db="EMBL/GenBank/DDBJ databases">
        <title>Whole genome shotgun sequence of Asaia bogorensis NBRC 16594.</title>
        <authorList>
            <person name="Hosoyama A."/>
            <person name="Uohara A."/>
            <person name="Ohji S."/>
            <person name="Ichikawa N."/>
        </authorList>
    </citation>
    <scope>NUCLEOTIDE SEQUENCE [LARGE SCALE GENOMIC DNA]</scope>
    <source>
        <strain evidence="1 2">NBRC 16594</strain>
    </source>
</reference>
<dbReference type="Proteomes" id="UP000321287">
    <property type="component" value="Unassembled WGS sequence"/>
</dbReference>
<proteinExistence type="predicted"/>
<dbReference type="KEGG" id="abg:Asbog_01899"/>